<sequence length="220" mass="25969">MLPRRLDCTKVGILHMSKLLESYKTDCYKNIHMQTYIIRTNFEASCIYVYGIIMLTICRKTSYDKHIVSTRSESSFHRIAHDNTTRTLVVEWSFPLEFQRTNPFRPEAIVSKKRHPQFCHLSNWRLKYDQFKIPYQRRGLESCGQLHIGFMCDNFKSLVNASGISIKERFAAVLRQMVARIEPIKHMKYLAKSNVKCLRRHKKIMIDHMGKFGHPRSALK</sequence>
<dbReference type="Proteomes" id="UP000000311">
    <property type="component" value="Unassembled WGS sequence"/>
</dbReference>
<gene>
    <name evidence="1" type="ORF">EAG_12010</name>
</gene>
<proteinExistence type="predicted"/>
<name>E2AA92_CAMFO</name>
<evidence type="ECO:0000313" key="2">
    <source>
        <dbReference type="Proteomes" id="UP000000311"/>
    </source>
</evidence>
<protein>
    <submittedName>
        <fullName evidence="1">Uncharacterized protein</fullName>
    </submittedName>
</protein>
<dbReference type="AlphaFoldDB" id="E2AA92"/>
<evidence type="ECO:0000313" key="1">
    <source>
        <dbReference type="EMBL" id="EFN69672.1"/>
    </source>
</evidence>
<accession>E2AA92</accession>
<keyword evidence="2" id="KW-1185">Reference proteome</keyword>
<dbReference type="EMBL" id="GL438030">
    <property type="protein sequence ID" value="EFN69672.1"/>
    <property type="molecule type" value="Genomic_DNA"/>
</dbReference>
<reference evidence="1 2" key="1">
    <citation type="journal article" date="2010" name="Science">
        <title>Genomic comparison of the ants Camponotus floridanus and Harpegnathos saltator.</title>
        <authorList>
            <person name="Bonasio R."/>
            <person name="Zhang G."/>
            <person name="Ye C."/>
            <person name="Mutti N.S."/>
            <person name="Fang X."/>
            <person name="Qin N."/>
            <person name="Donahue G."/>
            <person name="Yang P."/>
            <person name="Li Q."/>
            <person name="Li C."/>
            <person name="Zhang P."/>
            <person name="Huang Z."/>
            <person name="Berger S.L."/>
            <person name="Reinberg D."/>
            <person name="Wang J."/>
            <person name="Liebig J."/>
        </authorList>
    </citation>
    <scope>NUCLEOTIDE SEQUENCE [LARGE SCALE GENOMIC DNA]</scope>
    <source>
        <strain evidence="2">C129</strain>
    </source>
</reference>
<organism evidence="2">
    <name type="scientific">Camponotus floridanus</name>
    <name type="common">Florida carpenter ant</name>
    <dbReference type="NCBI Taxonomy" id="104421"/>
    <lineage>
        <taxon>Eukaryota</taxon>
        <taxon>Metazoa</taxon>
        <taxon>Ecdysozoa</taxon>
        <taxon>Arthropoda</taxon>
        <taxon>Hexapoda</taxon>
        <taxon>Insecta</taxon>
        <taxon>Pterygota</taxon>
        <taxon>Neoptera</taxon>
        <taxon>Endopterygota</taxon>
        <taxon>Hymenoptera</taxon>
        <taxon>Apocrita</taxon>
        <taxon>Aculeata</taxon>
        <taxon>Formicoidea</taxon>
        <taxon>Formicidae</taxon>
        <taxon>Formicinae</taxon>
        <taxon>Camponotus</taxon>
    </lineage>
</organism>
<dbReference type="InParanoid" id="E2AA92"/>